<keyword evidence="4" id="KW-0010">Activator</keyword>
<dbReference type="GO" id="GO:0010468">
    <property type="term" value="P:regulation of gene expression"/>
    <property type="evidence" value="ECO:0007669"/>
    <property type="project" value="TreeGrafter"/>
</dbReference>
<feature type="compositionally biased region" description="Polar residues" evidence="7">
    <location>
        <begin position="96"/>
        <end position="107"/>
    </location>
</feature>
<protein>
    <submittedName>
        <fullName evidence="9">Zgc:113279</fullName>
    </submittedName>
</protein>
<evidence type="ECO:0000256" key="3">
    <source>
        <dbReference type="ARBA" id="ARBA00023043"/>
    </source>
</evidence>
<accession>A0A3P8V0U7</accession>
<dbReference type="InterPro" id="IPR002110">
    <property type="entry name" value="Ankyrin_rpt"/>
</dbReference>
<keyword evidence="2" id="KW-0805">Transcription regulation</keyword>
<evidence type="ECO:0000313" key="9">
    <source>
        <dbReference type="Ensembl" id="ENSCSEP00000007719.1"/>
    </source>
</evidence>
<feature type="repeat" description="ANK" evidence="6">
    <location>
        <begin position="247"/>
        <end position="279"/>
    </location>
</feature>
<evidence type="ECO:0000256" key="5">
    <source>
        <dbReference type="ARBA" id="ARBA00023163"/>
    </source>
</evidence>
<reference evidence="9" key="2">
    <citation type="submission" date="2025-08" db="UniProtKB">
        <authorList>
            <consortium name="Ensembl"/>
        </authorList>
    </citation>
    <scope>IDENTIFICATION</scope>
</reference>
<feature type="region of interest" description="Disordered" evidence="7">
    <location>
        <begin position="96"/>
        <end position="121"/>
    </location>
</feature>
<evidence type="ECO:0000256" key="1">
    <source>
        <dbReference type="ARBA" id="ARBA00022737"/>
    </source>
</evidence>
<keyword evidence="5" id="KW-0804">Transcription</keyword>
<dbReference type="InParanoid" id="A0A3P8V0U7"/>
<name>A0A3P8V0U7_CYNSE</name>
<evidence type="ECO:0000256" key="7">
    <source>
        <dbReference type="SAM" id="MobiDB-lite"/>
    </source>
</evidence>
<dbReference type="PANTHER" id="PTHR24124">
    <property type="entry name" value="ANKYRIN REPEAT FAMILY A"/>
    <property type="match status" value="1"/>
</dbReference>
<dbReference type="GO" id="GO:0070974">
    <property type="term" value="F:POU domain binding"/>
    <property type="evidence" value="ECO:0007669"/>
    <property type="project" value="InterPro"/>
</dbReference>
<dbReference type="Ensembl" id="ENSCSET00000007799.1">
    <property type="protein sequence ID" value="ENSCSEP00000007719.1"/>
    <property type="gene ID" value="ENSCSEG00000004972.1"/>
</dbReference>
<dbReference type="STRING" id="244447.ENSCSEP00000007719"/>
<evidence type="ECO:0000259" key="8">
    <source>
        <dbReference type="PROSITE" id="PS52003"/>
    </source>
</evidence>
<dbReference type="InterPro" id="IPR036770">
    <property type="entry name" value="Ankyrin_rpt-contain_sf"/>
</dbReference>
<dbReference type="GO" id="GO:0005634">
    <property type="term" value="C:nucleus"/>
    <property type="evidence" value="ECO:0007669"/>
    <property type="project" value="TreeGrafter"/>
</dbReference>
<dbReference type="Gene3D" id="1.25.40.20">
    <property type="entry name" value="Ankyrin repeat-containing domain"/>
    <property type="match status" value="1"/>
</dbReference>
<evidence type="ECO:0000313" key="10">
    <source>
        <dbReference type="Proteomes" id="UP000265120"/>
    </source>
</evidence>
<dbReference type="PROSITE" id="PS50297">
    <property type="entry name" value="ANK_REP_REGION"/>
    <property type="match status" value="1"/>
</dbReference>
<dbReference type="PROSITE" id="PS50088">
    <property type="entry name" value="ANK_REPEAT"/>
    <property type="match status" value="1"/>
</dbReference>
<dbReference type="InterPro" id="IPR047571">
    <property type="entry name" value="OCA"/>
</dbReference>
<dbReference type="Pfam" id="PF12796">
    <property type="entry name" value="Ank_2"/>
    <property type="match status" value="1"/>
</dbReference>
<dbReference type="OMA" id="RTIRVQH"/>
<keyword evidence="1" id="KW-0677">Repeat</keyword>
<evidence type="ECO:0000256" key="2">
    <source>
        <dbReference type="ARBA" id="ARBA00023015"/>
    </source>
</evidence>
<dbReference type="SMART" id="SM00248">
    <property type="entry name" value="ANK"/>
    <property type="match status" value="3"/>
</dbReference>
<keyword evidence="3 6" id="KW-0040">ANK repeat</keyword>
<dbReference type="Proteomes" id="UP000265120">
    <property type="component" value="Chromosome 4"/>
</dbReference>
<dbReference type="PROSITE" id="PS52003">
    <property type="entry name" value="OCA"/>
    <property type="match status" value="1"/>
</dbReference>
<reference evidence="9 10" key="1">
    <citation type="journal article" date="2014" name="Nat. Genet.">
        <title>Whole-genome sequence of a flatfish provides insights into ZW sex chromosome evolution and adaptation to a benthic lifestyle.</title>
        <authorList>
            <person name="Chen S."/>
            <person name="Zhang G."/>
            <person name="Shao C."/>
            <person name="Huang Q."/>
            <person name="Liu G."/>
            <person name="Zhang P."/>
            <person name="Song W."/>
            <person name="An N."/>
            <person name="Chalopin D."/>
            <person name="Volff J.N."/>
            <person name="Hong Y."/>
            <person name="Li Q."/>
            <person name="Sha Z."/>
            <person name="Zhou H."/>
            <person name="Xie M."/>
            <person name="Yu Q."/>
            <person name="Liu Y."/>
            <person name="Xiang H."/>
            <person name="Wang N."/>
            <person name="Wu K."/>
            <person name="Yang C."/>
            <person name="Zhou Q."/>
            <person name="Liao X."/>
            <person name="Yang L."/>
            <person name="Hu Q."/>
            <person name="Zhang J."/>
            <person name="Meng L."/>
            <person name="Jin L."/>
            <person name="Tian Y."/>
            <person name="Lian J."/>
            <person name="Yang J."/>
            <person name="Miao G."/>
            <person name="Liu S."/>
            <person name="Liang Z."/>
            <person name="Yan F."/>
            <person name="Li Y."/>
            <person name="Sun B."/>
            <person name="Zhang H."/>
            <person name="Zhang J."/>
            <person name="Zhu Y."/>
            <person name="Du M."/>
            <person name="Zhao Y."/>
            <person name="Schartl M."/>
            <person name="Tang Q."/>
            <person name="Wang J."/>
        </authorList>
    </citation>
    <scope>NUCLEOTIDE SEQUENCE</scope>
</reference>
<dbReference type="AlphaFoldDB" id="A0A3P8V0U7"/>
<dbReference type="GeneTree" id="ENSGT00940000153695"/>
<proteinExistence type="predicted"/>
<reference evidence="9" key="3">
    <citation type="submission" date="2025-09" db="UniProtKB">
        <authorList>
            <consortium name="Ensembl"/>
        </authorList>
    </citation>
    <scope>IDENTIFICATION</scope>
</reference>
<feature type="domain" description="OCA" evidence="8">
    <location>
        <begin position="15"/>
        <end position="37"/>
    </location>
</feature>
<keyword evidence="10" id="KW-1185">Reference proteome</keyword>
<evidence type="ECO:0000256" key="4">
    <source>
        <dbReference type="ARBA" id="ARBA00023159"/>
    </source>
</evidence>
<dbReference type="PANTHER" id="PTHR24124:SF8">
    <property type="entry name" value="OCA DOMAIN-CONTAINING PROTEIN"/>
    <property type="match status" value="1"/>
</dbReference>
<evidence type="ECO:0000256" key="6">
    <source>
        <dbReference type="PROSITE-ProRule" id="PRU00023"/>
    </source>
</evidence>
<dbReference type="GO" id="GO:0003677">
    <property type="term" value="F:DNA binding"/>
    <property type="evidence" value="ECO:0007669"/>
    <property type="project" value="InterPro"/>
</dbReference>
<sequence length="401" mass="44234">EILNLNPFFSARRSEKVYLGVRVKMPVRDLLRNKRLAQGWEPQDVQVVLSFERDRVNKQTRQQCRLNKKHPTKSLEELAIIVEVLEEDLRAGNTSYSPLSVLSSDPEQSPAGYNSDESDEMIPSPQAYMTYSLATGDCPPNPPPPGFMYTNCEPSFAAAMRGDEGGVEEWLEPQTPSCNLNSSAYFWTQLQKEESLLVDISDAALLTRDEHGRTALHKVACVGKRALGYAVAKRMAALNSLDLKDADGMTALLHAANHNHHLMVADLISLGANVNEANNSGKSCLHLSAEKGYIRVLEVLKHAMTSGLYVDVEATDNCGMSVLQCTSVALKDAVCELESSRSPSQTRLYTLRQEQMLETLECLLHMGSYLHTMVGHSRSPSLSSLWHSTTCVCVCVCVCVG</sequence>
<organism evidence="9 10">
    <name type="scientific">Cynoglossus semilaevis</name>
    <name type="common">Tongue sole</name>
    <dbReference type="NCBI Taxonomy" id="244447"/>
    <lineage>
        <taxon>Eukaryota</taxon>
        <taxon>Metazoa</taxon>
        <taxon>Chordata</taxon>
        <taxon>Craniata</taxon>
        <taxon>Vertebrata</taxon>
        <taxon>Euteleostomi</taxon>
        <taxon>Actinopterygii</taxon>
        <taxon>Neopterygii</taxon>
        <taxon>Teleostei</taxon>
        <taxon>Neoteleostei</taxon>
        <taxon>Acanthomorphata</taxon>
        <taxon>Carangaria</taxon>
        <taxon>Pleuronectiformes</taxon>
        <taxon>Pleuronectoidei</taxon>
        <taxon>Cynoglossidae</taxon>
        <taxon>Cynoglossinae</taxon>
        <taxon>Cynoglossus</taxon>
    </lineage>
</organism>
<dbReference type="SUPFAM" id="SSF48403">
    <property type="entry name" value="Ankyrin repeat"/>
    <property type="match status" value="1"/>
</dbReference>